<sequence>MQIETESAVFLRGSEEKFVHFPQSSESRKLYQTNRVGRENSGESGREGSAGRKRTIYLELTKKITQTTNGETIAYNVETNIYRTVLNDYMGESGVVSQIFNAELQQRAGEQKLQWNLKEQEFYDLKSDWIQNISYLKQTGTKDGKTWCRSSKENGKTGETTLKPNTKQTKRFT</sequence>
<evidence type="ECO:0000313" key="3">
    <source>
        <dbReference type="Proteomes" id="UP000012159"/>
    </source>
</evidence>
<dbReference type="STRING" id="1192866.LEP1GSC133_0103"/>
<dbReference type="Proteomes" id="UP000012159">
    <property type="component" value="Unassembled WGS sequence"/>
</dbReference>
<evidence type="ECO:0000313" key="2">
    <source>
        <dbReference type="EMBL" id="EMO60194.1"/>
    </source>
</evidence>
<comment type="caution">
    <text evidence="2">The sequence shown here is derived from an EMBL/GenBank/DDBJ whole genome shotgun (WGS) entry which is preliminary data.</text>
</comment>
<feature type="region of interest" description="Disordered" evidence="1">
    <location>
        <begin position="23"/>
        <end position="52"/>
    </location>
</feature>
<proteinExistence type="predicted"/>
<organism evidence="2 3">
    <name type="scientific">Leptospira borgpetersenii serovar Pomona str. 200901868</name>
    <dbReference type="NCBI Taxonomy" id="1192866"/>
    <lineage>
        <taxon>Bacteria</taxon>
        <taxon>Pseudomonadati</taxon>
        <taxon>Spirochaetota</taxon>
        <taxon>Spirochaetia</taxon>
        <taxon>Leptospirales</taxon>
        <taxon>Leptospiraceae</taxon>
        <taxon>Leptospira</taxon>
    </lineage>
</organism>
<feature type="compositionally biased region" description="Basic and acidic residues" evidence="1">
    <location>
        <begin position="36"/>
        <end position="50"/>
    </location>
</feature>
<evidence type="ECO:0000256" key="1">
    <source>
        <dbReference type="SAM" id="MobiDB-lite"/>
    </source>
</evidence>
<dbReference type="EMBL" id="AKWF02000143">
    <property type="protein sequence ID" value="EMO60194.1"/>
    <property type="molecule type" value="Genomic_DNA"/>
</dbReference>
<feature type="region of interest" description="Disordered" evidence="1">
    <location>
        <begin position="148"/>
        <end position="173"/>
    </location>
</feature>
<reference evidence="2 3" key="1">
    <citation type="submission" date="2013-01" db="EMBL/GenBank/DDBJ databases">
        <authorList>
            <person name="Harkins D.M."/>
            <person name="Durkin A.S."/>
            <person name="Brinkac L.M."/>
            <person name="Haft D.H."/>
            <person name="Selengut J.D."/>
            <person name="Sanka R."/>
            <person name="DePew J."/>
            <person name="Purushe J."/>
            <person name="Picardeau M."/>
            <person name="Werts C."/>
            <person name="Goarant C."/>
            <person name="Vinetz J.M."/>
            <person name="Sutton G.G."/>
            <person name="Nierman W.C."/>
            <person name="Fouts D.E."/>
        </authorList>
    </citation>
    <scope>NUCLEOTIDE SEQUENCE [LARGE SCALE GENOMIC DNA]</scope>
    <source>
        <strain evidence="2 3">200901868</strain>
    </source>
</reference>
<feature type="compositionally biased region" description="Polar residues" evidence="1">
    <location>
        <begin position="157"/>
        <end position="167"/>
    </location>
</feature>
<protein>
    <submittedName>
        <fullName evidence="2">Uncharacterized protein</fullName>
    </submittedName>
</protein>
<dbReference type="AlphaFoldDB" id="M6W4R2"/>
<name>M6W4R2_LEPBO</name>
<gene>
    <name evidence="2" type="ORF">LEP1GSC133_0103</name>
</gene>
<accession>M6W4R2</accession>
<feature type="compositionally biased region" description="Polar residues" evidence="1">
    <location>
        <begin position="23"/>
        <end position="34"/>
    </location>
</feature>